<proteinExistence type="predicted"/>
<evidence type="ECO:0000313" key="1">
    <source>
        <dbReference type="EMBL" id="MDR7304257.1"/>
    </source>
</evidence>
<sequence>MSFDDVRAALTSLSDTERRIAEGVLFGSATRNTEIGNPRLAKFWHALAVASVEERDRRRELEEHARSVFDDESFDALIAELEEEITESPEDPH</sequence>
<protein>
    <submittedName>
        <fullName evidence="1">Uncharacterized protein</fullName>
    </submittedName>
</protein>
<dbReference type="AlphaFoldDB" id="A0AAE4CQL8"/>
<comment type="caution">
    <text evidence="1">The sequence shown here is derived from an EMBL/GenBank/DDBJ whole genome shotgun (WGS) entry which is preliminary data.</text>
</comment>
<gene>
    <name evidence="1" type="ORF">JOF55_004438</name>
</gene>
<dbReference type="Proteomes" id="UP001180845">
    <property type="component" value="Unassembled WGS sequence"/>
</dbReference>
<accession>A0AAE4CQL8</accession>
<keyword evidence="2" id="KW-1185">Reference proteome</keyword>
<dbReference type="RefSeq" id="WP_310277714.1">
    <property type="nucleotide sequence ID" value="NZ_JAVDXW010000001.1"/>
</dbReference>
<name>A0AAE4CQL8_9ACTN</name>
<dbReference type="EMBL" id="JAVDXW010000001">
    <property type="protein sequence ID" value="MDR7304257.1"/>
    <property type="molecule type" value="Genomic_DNA"/>
</dbReference>
<reference evidence="1" key="1">
    <citation type="submission" date="2023-07" db="EMBL/GenBank/DDBJ databases">
        <title>Sequencing the genomes of 1000 actinobacteria strains.</title>
        <authorList>
            <person name="Klenk H.-P."/>
        </authorList>
    </citation>
    <scope>NUCLEOTIDE SEQUENCE</scope>
    <source>
        <strain evidence="1">DSM 45977</strain>
    </source>
</reference>
<organism evidence="1 2">
    <name type="scientific">Haloactinomyces albus</name>
    <dbReference type="NCBI Taxonomy" id="1352928"/>
    <lineage>
        <taxon>Bacteria</taxon>
        <taxon>Bacillati</taxon>
        <taxon>Actinomycetota</taxon>
        <taxon>Actinomycetes</taxon>
        <taxon>Actinopolysporales</taxon>
        <taxon>Actinopolysporaceae</taxon>
        <taxon>Haloactinomyces</taxon>
    </lineage>
</organism>
<evidence type="ECO:0000313" key="2">
    <source>
        <dbReference type="Proteomes" id="UP001180845"/>
    </source>
</evidence>